<dbReference type="SUPFAM" id="SSF56281">
    <property type="entry name" value="Metallo-hydrolase/oxidoreductase"/>
    <property type="match status" value="1"/>
</dbReference>
<organism evidence="7 8">
    <name type="scientific">Actinocatenispora rupis</name>
    <dbReference type="NCBI Taxonomy" id="519421"/>
    <lineage>
        <taxon>Bacteria</taxon>
        <taxon>Bacillati</taxon>
        <taxon>Actinomycetota</taxon>
        <taxon>Actinomycetes</taxon>
        <taxon>Micromonosporales</taxon>
        <taxon>Micromonosporaceae</taxon>
        <taxon>Actinocatenispora</taxon>
    </lineage>
</organism>
<keyword evidence="8" id="KW-1185">Reference proteome</keyword>
<dbReference type="GO" id="GO:0046872">
    <property type="term" value="F:metal ion binding"/>
    <property type="evidence" value="ECO:0007669"/>
    <property type="project" value="UniProtKB-KW"/>
</dbReference>
<evidence type="ECO:0000256" key="5">
    <source>
        <dbReference type="SAM" id="MobiDB-lite"/>
    </source>
</evidence>
<proteinExistence type="predicted"/>
<dbReference type="InterPro" id="IPR051453">
    <property type="entry name" value="MBL_Glyoxalase_II"/>
</dbReference>
<dbReference type="EMBL" id="BOMB01000001">
    <property type="protein sequence ID" value="GID09648.1"/>
    <property type="molecule type" value="Genomic_DNA"/>
</dbReference>
<evidence type="ECO:0000256" key="3">
    <source>
        <dbReference type="ARBA" id="ARBA00022801"/>
    </source>
</evidence>
<evidence type="ECO:0000259" key="6">
    <source>
        <dbReference type="SMART" id="SM00849"/>
    </source>
</evidence>
<dbReference type="AlphaFoldDB" id="A0A8J3J6Z7"/>
<comment type="caution">
    <text evidence="7">The sequence shown here is derived from an EMBL/GenBank/DDBJ whole genome shotgun (WGS) entry which is preliminary data.</text>
</comment>
<dbReference type="InterPro" id="IPR036866">
    <property type="entry name" value="RibonucZ/Hydroxyglut_hydro"/>
</dbReference>
<evidence type="ECO:0000256" key="1">
    <source>
        <dbReference type="ARBA" id="ARBA00001947"/>
    </source>
</evidence>
<dbReference type="PANTHER" id="PTHR46233">
    <property type="entry name" value="HYDROXYACYLGLUTATHIONE HYDROLASE GLOC"/>
    <property type="match status" value="1"/>
</dbReference>
<reference evidence="7" key="1">
    <citation type="submission" date="2021-01" db="EMBL/GenBank/DDBJ databases">
        <title>Whole genome shotgun sequence of Actinocatenispora rupis NBRC 107355.</title>
        <authorList>
            <person name="Komaki H."/>
            <person name="Tamura T."/>
        </authorList>
    </citation>
    <scope>NUCLEOTIDE SEQUENCE</scope>
    <source>
        <strain evidence="7">NBRC 107355</strain>
    </source>
</reference>
<name>A0A8J3J6Z7_9ACTN</name>
<dbReference type="RefSeq" id="WP_203654517.1">
    <property type="nucleotide sequence ID" value="NZ_BAAAZM010000010.1"/>
</dbReference>
<dbReference type="CDD" id="cd06262">
    <property type="entry name" value="metallo-hydrolase-like_MBL-fold"/>
    <property type="match status" value="1"/>
</dbReference>
<sequence>MLVAGFPDTVFGTNCYVVAPDAGEECVIVDPGIGVADRLAEVVAEHRLRPVAVLLTHGHIDHTYSVVPVCGANGITAYIHPADRKMLADPASGLSPQLAAALHQLPGGLVSTEPDDVADLSDGAAVRLAGLEFAVDHAPGHTRGSVMFRVPGGVRRTGAELPERPELVEASEVCFAGDVVFAGSVGRVDLPGGSAEQMADSLRRRVLPLADTVAVLPGHGPHTTIGRERHTNPYLQDPGVLAGD</sequence>
<dbReference type="GO" id="GO:0016787">
    <property type="term" value="F:hydrolase activity"/>
    <property type="evidence" value="ECO:0007669"/>
    <property type="project" value="UniProtKB-KW"/>
</dbReference>
<evidence type="ECO:0000256" key="2">
    <source>
        <dbReference type="ARBA" id="ARBA00022723"/>
    </source>
</evidence>
<evidence type="ECO:0000313" key="8">
    <source>
        <dbReference type="Proteomes" id="UP000612808"/>
    </source>
</evidence>
<dbReference type="PANTHER" id="PTHR46233:SF3">
    <property type="entry name" value="HYDROXYACYLGLUTATHIONE HYDROLASE GLOC"/>
    <property type="match status" value="1"/>
</dbReference>
<keyword evidence="3 7" id="KW-0378">Hydrolase</keyword>
<gene>
    <name evidence="7" type="ORF">Aru02nite_05370</name>
</gene>
<dbReference type="Pfam" id="PF00753">
    <property type="entry name" value="Lactamase_B"/>
    <property type="match status" value="1"/>
</dbReference>
<dbReference type="Proteomes" id="UP000612808">
    <property type="component" value="Unassembled WGS sequence"/>
</dbReference>
<dbReference type="SMART" id="SM00849">
    <property type="entry name" value="Lactamase_B"/>
    <property type="match status" value="1"/>
</dbReference>
<accession>A0A8J3J6Z7</accession>
<dbReference type="InterPro" id="IPR001279">
    <property type="entry name" value="Metallo-B-lactamas"/>
</dbReference>
<dbReference type="Gene3D" id="3.60.15.10">
    <property type="entry name" value="Ribonuclease Z/Hydroxyacylglutathione hydrolase-like"/>
    <property type="match status" value="1"/>
</dbReference>
<feature type="region of interest" description="Disordered" evidence="5">
    <location>
        <begin position="218"/>
        <end position="244"/>
    </location>
</feature>
<feature type="domain" description="Metallo-beta-lactamase" evidence="6">
    <location>
        <begin position="12"/>
        <end position="219"/>
    </location>
</feature>
<keyword evidence="2" id="KW-0479">Metal-binding</keyword>
<evidence type="ECO:0000313" key="7">
    <source>
        <dbReference type="EMBL" id="GID09648.1"/>
    </source>
</evidence>
<protein>
    <submittedName>
        <fullName evidence="7">Hydrolase</fullName>
    </submittedName>
</protein>
<keyword evidence="4" id="KW-0862">Zinc</keyword>
<evidence type="ECO:0000256" key="4">
    <source>
        <dbReference type="ARBA" id="ARBA00022833"/>
    </source>
</evidence>
<comment type="cofactor">
    <cofactor evidence="1">
        <name>Zn(2+)</name>
        <dbReference type="ChEBI" id="CHEBI:29105"/>
    </cofactor>
</comment>